<sequence length="311" mass="37154">MAKVDQIFRLVRIIKELERHKESGGLTYEELKERLENVHDNEYDAGRLQIEELRFSEKTFQRDRRLLSDLFDVEVVFEDKKWRLEENDFANKYAFFDNLLLMNAYRRSKELSNILLFERQQQSSLRFLEDIIEAIQERMLIRFDYTKFWEGVPHSRRVIPYAIKEYKRRWYLVGEDSIGTEGLKCFGLDRISHLEVLDIPVVRKEVDFEKLFSNAFGISIATDEKPQEIVLSFNYEQGQYIKSLPLHPTQELLVDNDQEVRIRLRLVPTYDFVMEICARSCYVKVLSPFSLIEEVQNLLKAGYQQYEQIAH</sequence>
<dbReference type="PANTHER" id="PTHR34580:SF9">
    <property type="entry name" value="SLL5097 PROTEIN"/>
    <property type="match status" value="1"/>
</dbReference>
<accession>A0A250FQE3</accession>
<dbReference type="GeneID" id="84807949"/>
<dbReference type="PANTHER" id="PTHR34580">
    <property type="match status" value="1"/>
</dbReference>
<reference evidence="3" key="1">
    <citation type="submission" date="2017-06" db="EMBL/GenBank/DDBJ databases">
        <title>Capnocytophaga spp. assemblies.</title>
        <authorList>
            <person name="Gulvik C.A."/>
        </authorList>
    </citation>
    <scope>NUCLEOTIDE SEQUENCE [LARGE SCALE GENOMIC DNA]</scope>
    <source>
        <strain evidence="3">H1496</strain>
    </source>
</reference>
<protein>
    <submittedName>
        <fullName evidence="2">WYL domain-containing protein</fullName>
    </submittedName>
</protein>
<dbReference type="KEGG" id="cgh:CGC50_05145"/>
<dbReference type="InterPro" id="IPR051534">
    <property type="entry name" value="CBASS_pafABC_assoc_protein"/>
</dbReference>
<proteinExistence type="predicted"/>
<dbReference type="RefSeq" id="WP_095909960.1">
    <property type="nucleotide sequence ID" value="NZ_CP022386.1"/>
</dbReference>
<dbReference type="AlphaFoldDB" id="A0A250FQE3"/>
<dbReference type="InterPro" id="IPR026881">
    <property type="entry name" value="WYL_dom"/>
</dbReference>
<dbReference type="Proteomes" id="UP000217250">
    <property type="component" value="Chromosome"/>
</dbReference>
<organism evidence="2 3">
    <name type="scientific">Capnocytophaga gingivalis</name>
    <dbReference type="NCBI Taxonomy" id="1017"/>
    <lineage>
        <taxon>Bacteria</taxon>
        <taxon>Pseudomonadati</taxon>
        <taxon>Bacteroidota</taxon>
        <taxon>Flavobacteriia</taxon>
        <taxon>Flavobacteriales</taxon>
        <taxon>Flavobacteriaceae</taxon>
        <taxon>Capnocytophaga</taxon>
    </lineage>
</organism>
<evidence type="ECO:0000259" key="1">
    <source>
        <dbReference type="Pfam" id="PF13280"/>
    </source>
</evidence>
<dbReference type="OrthoDB" id="43316at2"/>
<evidence type="ECO:0000313" key="3">
    <source>
        <dbReference type="Proteomes" id="UP000217250"/>
    </source>
</evidence>
<gene>
    <name evidence="2" type="ORF">CGC50_05145</name>
</gene>
<dbReference type="Pfam" id="PF13280">
    <property type="entry name" value="WYL"/>
    <property type="match status" value="1"/>
</dbReference>
<name>A0A250FQE3_9FLAO</name>
<dbReference type="PROSITE" id="PS52050">
    <property type="entry name" value="WYL"/>
    <property type="match status" value="1"/>
</dbReference>
<dbReference type="EMBL" id="CP022386">
    <property type="protein sequence ID" value="ATA86605.1"/>
    <property type="molecule type" value="Genomic_DNA"/>
</dbReference>
<feature type="domain" description="WYL" evidence="1">
    <location>
        <begin position="127"/>
        <end position="196"/>
    </location>
</feature>
<evidence type="ECO:0000313" key="2">
    <source>
        <dbReference type="EMBL" id="ATA86605.1"/>
    </source>
</evidence>